<dbReference type="Pfam" id="PF13639">
    <property type="entry name" value="zf-RING_2"/>
    <property type="match status" value="1"/>
</dbReference>
<evidence type="ECO:0000256" key="6">
    <source>
        <dbReference type="ARBA" id="ARBA00022833"/>
    </source>
</evidence>
<dbReference type="SUPFAM" id="SSF57850">
    <property type="entry name" value="RING/U-box"/>
    <property type="match status" value="1"/>
</dbReference>
<dbReference type="InterPro" id="IPR011990">
    <property type="entry name" value="TPR-like_helical_dom_sf"/>
</dbReference>
<dbReference type="SMART" id="SM00249">
    <property type="entry name" value="PHD"/>
    <property type="match status" value="1"/>
</dbReference>
<dbReference type="InterPro" id="IPR001841">
    <property type="entry name" value="Znf_RING"/>
</dbReference>
<protein>
    <recommendedName>
        <fullName evidence="9">RING-type domain-containing protein</fullName>
    </recommendedName>
</protein>
<dbReference type="InterPro" id="IPR052480">
    <property type="entry name" value="RAPsyn"/>
</dbReference>
<evidence type="ECO:0000256" key="8">
    <source>
        <dbReference type="SAM" id="MobiDB-lite"/>
    </source>
</evidence>
<gene>
    <name evidence="10" type="ORF">CAMP_LOCUS4846</name>
</gene>
<dbReference type="InterPro" id="IPR013083">
    <property type="entry name" value="Znf_RING/FYVE/PHD"/>
</dbReference>
<dbReference type="GO" id="GO:0043495">
    <property type="term" value="F:protein-membrane adaptor activity"/>
    <property type="evidence" value="ECO:0007669"/>
    <property type="project" value="InterPro"/>
</dbReference>
<evidence type="ECO:0000256" key="3">
    <source>
        <dbReference type="ARBA" id="ARBA00022737"/>
    </source>
</evidence>
<dbReference type="GO" id="GO:1900075">
    <property type="term" value="P:positive regulation of neuromuscular synaptic transmission"/>
    <property type="evidence" value="ECO:0007669"/>
    <property type="project" value="TreeGrafter"/>
</dbReference>
<organism evidence="10 11">
    <name type="scientific">Caenorhabditis angaria</name>
    <dbReference type="NCBI Taxonomy" id="860376"/>
    <lineage>
        <taxon>Eukaryota</taxon>
        <taxon>Metazoa</taxon>
        <taxon>Ecdysozoa</taxon>
        <taxon>Nematoda</taxon>
        <taxon>Chromadorea</taxon>
        <taxon>Rhabditida</taxon>
        <taxon>Rhabditina</taxon>
        <taxon>Rhabditomorpha</taxon>
        <taxon>Rhabditoidea</taxon>
        <taxon>Rhabditidae</taxon>
        <taxon>Peloderinae</taxon>
        <taxon>Caenorhabditis</taxon>
    </lineage>
</organism>
<dbReference type="EMBL" id="CANHGI010000002">
    <property type="protein sequence ID" value="CAI5442209.1"/>
    <property type="molecule type" value="Genomic_DNA"/>
</dbReference>
<dbReference type="InterPro" id="IPR019734">
    <property type="entry name" value="TPR_rpt"/>
</dbReference>
<evidence type="ECO:0000256" key="2">
    <source>
        <dbReference type="ARBA" id="ARBA00022723"/>
    </source>
</evidence>
<evidence type="ECO:0000259" key="9">
    <source>
        <dbReference type="PROSITE" id="PS50089"/>
    </source>
</evidence>
<keyword evidence="6" id="KW-0862">Zinc</keyword>
<evidence type="ECO:0000256" key="4">
    <source>
        <dbReference type="ARBA" id="ARBA00022771"/>
    </source>
</evidence>
<keyword evidence="5" id="KW-0802">TPR repeat</keyword>
<dbReference type="Pfam" id="PF10579">
    <property type="entry name" value="Rapsyn_N"/>
    <property type="match status" value="1"/>
</dbReference>
<dbReference type="AlphaFoldDB" id="A0A9P1MVW5"/>
<keyword evidence="11" id="KW-1185">Reference proteome</keyword>
<dbReference type="GO" id="GO:0008270">
    <property type="term" value="F:zinc ion binding"/>
    <property type="evidence" value="ECO:0007669"/>
    <property type="project" value="UniProtKB-KW"/>
</dbReference>
<evidence type="ECO:0000313" key="11">
    <source>
        <dbReference type="Proteomes" id="UP001152747"/>
    </source>
</evidence>
<keyword evidence="4 7" id="KW-0863">Zinc-finger</keyword>
<dbReference type="PROSITE" id="PS50089">
    <property type="entry name" value="ZF_RING_2"/>
    <property type="match status" value="1"/>
</dbReference>
<accession>A0A9P1MVW5</accession>
<evidence type="ECO:0000256" key="5">
    <source>
        <dbReference type="ARBA" id="ARBA00022803"/>
    </source>
</evidence>
<keyword evidence="3" id="KW-0677">Repeat</keyword>
<evidence type="ECO:0000313" key="10">
    <source>
        <dbReference type="EMBL" id="CAI5442209.1"/>
    </source>
</evidence>
<comment type="similarity">
    <text evidence="1">Belongs to the RAPsyn family.</text>
</comment>
<dbReference type="Proteomes" id="UP001152747">
    <property type="component" value="Unassembled WGS sequence"/>
</dbReference>
<dbReference type="GO" id="GO:0033130">
    <property type="term" value="F:acetylcholine receptor binding"/>
    <property type="evidence" value="ECO:0007669"/>
    <property type="project" value="InterPro"/>
</dbReference>
<proteinExistence type="inferred from homology"/>
<dbReference type="CDD" id="cd16478">
    <property type="entry name" value="RING-H2_Rapsyn"/>
    <property type="match status" value="1"/>
</dbReference>
<name>A0A9P1MVW5_9PELO</name>
<feature type="domain" description="RING-type" evidence="9">
    <location>
        <begin position="457"/>
        <end position="501"/>
    </location>
</feature>
<keyword evidence="2" id="KW-0479">Metal-binding</keyword>
<dbReference type="PANTHER" id="PTHR46574">
    <property type="entry name" value="43 KDA RECEPTOR-ASSOCIATED PROTEIN OF THE SYNAPSE"/>
    <property type="match status" value="1"/>
</dbReference>
<dbReference type="InterPro" id="IPR001965">
    <property type="entry name" value="Znf_PHD"/>
</dbReference>
<sequence length="653" mass="73096">MAKNTIWVHLWQFLKTDSRSAGSNLYVYQIAQKVQHLLSCISLAFEEEDVSFGQEIQRYQQLFTERASQPECSLDLVRRSMGVFVCRDNFTISIISKRRSMGQRQAKQHMQSGVKLYHQRHYAQAINKWRQSLNRLNNVEDRFITLGYLAQALCDQGEYEGMLSYALAQMQLATDQNDSAMKCEAFLNLAKAYERLADFTKALQYGKASLEHPSMDPRTPGYAHLTIALAHLGMSQFQQCLECFESAMNVANETSDRLLELQICVGLGSLFTLLRDITKALIFLRNALAIVQSVTVDDVHAKYRFDAKEACDEASQLATEMGNRAIHARCMCSLADIYRELGESEAKETITKSWARYEDAYRVMRGSNDRMGEVLVLSSMAKSASESRSHYTGQCECQAIQLNKKCIEIANQIGCKHVVLKCHLRLAELYSQLNDDDSEETARRAASRLTQEMQLFCNFCGQRYGLKDESLQALRCSHIFHEKCLHTYLMQRSDQTCPKCRCRAVLSDNISVRSSIASTIDIQTPSTSFAPPGGVPTPLVHAAAELGDITPQATLNRRQPDKILRGAEKDIDRVDRSLARLRSQSQSQEKGSVDHVSNHSGASCSTKPPPPPRKPCCSESALPPSSIVALPPAMPLAEDGPLVITHTPTVTDV</sequence>
<dbReference type="Gene3D" id="3.30.40.10">
    <property type="entry name" value="Zinc/RING finger domain, C3HC4 (zinc finger)"/>
    <property type="match status" value="1"/>
</dbReference>
<comment type="caution">
    <text evidence="10">The sequence shown here is derived from an EMBL/GenBank/DDBJ whole genome shotgun (WGS) entry which is preliminary data.</text>
</comment>
<dbReference type="Gene3D" id="1.25.40.10">
    <property type="entry name" value="Tetratricopeptide repeat domain"/>
    <property type="match status" value="3"/>
</dbReference>
<dbReference type="SMART" id="SM00184">
    <property type="entry name" value="RING"/>
    <property type="match status" value="1"/>
</dbReference>
<feature type="region of interest" description="Disordered" evidence="8">
    <location>
        <begin position="581"/>
        <end position="625"/>
    </location>
</feature>
<dbReference type="GO" id="GO:0005737">
    <property type="term" value="C:cytoplasm"/>
    <property type="evidence" value="ECO:0007669"/>
    <property type="project" value="UniProtKB-ARBA"/>
</dbReference>
<dbReference type="GO" id="GO:0005886">
    <property type="term" value="C:plasma membrane"/>
    <property type="evidence" value="ECO:0007669"/>
    <property type="project" value="TreeGrafter"/>
</dbReference>
<dbReference type="GO" id="GO:0007271">
    <property type="term" value="P:synaptic transmission, cholinergic"/>
    <property type="evidence" value="ECO:0007669"/>
    <property type="project" value="TreeGrafter"/>
</dbReference>
<dbReference type="InterPro" id="IPR019568">
    <property type="entry name" value="Rapsyn_myristoylation/link_N"/>
</dbReference>
<dbReference type="GO" id="GO:0031594">
    <property type="term" value="C:neuromuscular junction"/>
    <property type="evidence" value="ECO:0007669"/>
    <property type="project" value="TreeGrafter"/>
</dbReference>
<evidence type="ECO:0000256" key="1">
    <source>
        <dbReference type="ARBA" id="ARBA00007295"/>
    </source>
</evidence>
<dbReference type="PANTHER" id="PTHR46574:SF1">
    <property type="entry name" value="43 KDA RECEPTOR-ASSOCIATED PROTEIN OF THE SYNAPSE"/>
    <property type="match status" value="1"/>
</dbReference>
<dbReference type="OrthoDB" id="10040854at2759"/>
<dbReference type="InterPro" id="IPR001237">
    <property type="entry name" value="Postsynaptic"/>
</dbReference>
<evidence type="ECO:0000256" key="7">
    <source>
        <dbReference type="PROSITE-ProRule" id="PRU00175"/>
    </source>
</evidence>
<dbReference type="PRINTS" id="PR00217">
    <property type="entry name" value="POSTSYNAPTIC"/>
</dbReference>
<dbReference type="SMART" id="SM00028">
    <property type="entry name" value="TPR"/>
    <property type="match status" value="5"/>
</dbReference>
<reference evidence="10" key="1">
    <citation type="submission" date="2022-11" db="EMBL/GenBank/DDBJ databases">
        <authorList>
            <person name="Kikuchi T."/>
        </authorList>
    </citation>
    <scope>NUCLEOTIDE SEQUENCE</scope>
    <source>
        <strain evidence="10">PS1010</strain>
    </source>
</reference>
<dbReference type="SUPFAM" id="SSF48452">
    <property type="entry name" value="TPR-like"/>
    <property type="match status" value="2"/>
</dbReference>